<evidence type="ECO:0000313" key="3">
    <source>
        <dbReference type="WBParaSite" id="Hba_15720"/>
    </source>
</evidence>
<name>A0A1I7XDE3_HETBA</name>
<feature type="region of interest" description="Disordered" evidence="1">
    <location>
        <begin position="42"/>
        <end position="67"/>
    </location>
</feature>
<dbReference type="WBParaSite" id="Hba_15720">
    <property type="protein sequence ID" value="Hba_15720"/>
    <property type="gene ID" value="Hba_15720"/>
</dbReference>
<accession>A0A1I7XDE3</accession>
<keyword evidence="2" id="KW-1185">Reference proteome</keyword>
<evidence type="ECO:0000313" key="2">
    <source>
        <dbReference type="Proteomes" id="UP000095283"/>
    </source>
</evidence>
<reference evidence="3" key="1">
    <citation type="submission" date="2016-11" db="UniProtKB">
        <authorList>
            <consortium name="WormBaseParasite"/>
        </authorList>
    </citation>
    <scope>IDENTIFICATION</scope>
</reference>
<protein>
    <submittedName>
        <fullName evidence="3">Transposase</fullName>
    </submittedName>
</protein>
<organism evidence="2 3">
    <name type="scientific">Heterorhabditis bacteriophora</name>
    <name type="common">Entomopathogenic nematode worm</name>
    <dbReference type="NCBI Taxonomy" id="37862"/>
    <lineage>
        <taxon>Eukaryota</taxon>
        <taxon>Metazoa</taxon>
        <taxon>Ecdysozoa</taxon>
        <taxon>Nematoda</taxon>
        <taxon>Chromadorea</taxon>
        <taxon>Rhabditida</taxon>
        <taxon>Rhabditina</taxon>
        <taxon>Rhabditomorpha</taxon>
        <taxon>Strongyloidea</taxon>
        <taxon>Heterorhabditidae</taxon>
        <taxon>Heterorhabditis</taxon>
    </lineage>
</organism>
<evidence type="ECO:0000256" key="1">
    <source>
        <dbReference type="SAM" id="MobiDB-lite"/>
    </source>
</evidence>
<proteinExistence type="predicted"/>
<dbReference type="Proteomes" id="UP000095283">
    <property type="component" value="Unplaced"/>
</dbReference>
<sequence>MSFVNQCGKWEMARGSLFNDIEKGQNLTNVVANFLRARGEYGIKRSGGRPTKLGKREKKKDNDDSIK</sequence>
<dbReference type="AlphaFoldDB" id="A0A1I7XDE3"/>